<dbReference type="EMBL" id="GL883078">
    <property type="protein sequence ID" value="EGF91648.1"/>
    <property type="molecule type" value="Genomic_DNA"/>
</dbReference>
<dbReference type="InterPro" id="IPR002048">
    <property type="entry name" value="EF_hand_dom"/>
</dbReference>
<keyword evidence="1" id="KW-0732">Signal</keyword>
<dbReference type="Pfam" id="PF13202">
    <property type="entry name" value="EF-hand_5"/>
    <property type="match status" value="1"/>
</dbReference>
<keyword evidence="4" id="KW-1185">Reference proteome</keyword>
<evidence type="ECO:0000256" key="1">
    <source>
        <dbReference type="SAM" id="SignalP"/>
    </source>
</evidence>
<dbReference type="eggNOG" id="ENOG50333HN">
    <property type="taxonomic scope" value="Bacteria"/>
</dbReference>
<gene>
    <name evidence="3" type="ORF">ABI_30650</name>
</gene>
<dbReference type="InterPro" id="IPR018247">
    <property type="entry name" value="EF_Hand_1_Ca_BS"/>
</dbReference>
<sequence>MRAAMKTLIPALAVLAAFSAGPAFAVSHAITGMIEEYDTNKDGQVTRAEFEAYRQVRFDETDSDKNGELSQDEYVAEFEARLNEDLKTFDRDEEKRREEYQRQMRQAHVRFGVLDKDKSGRMTFAEFLASGIGMFERQDRDKNGVINQTDSDLLKAETVAGKGDDFIAP</sequence>
<feature type="chain" id="PRO_5003320980" evidence="1">
    <location>
        <begin position="26"/>
        <end position="169"/>
    </location>
</feature>
<dbReference type="AlphaFoldDB" id="F4QN57"/>
<dbReference type="HOGENOM" id="CLU_091273_3_0_5"/>
<feature type="signal peptide" evidence="1">
    <location>
        <begin position="1"/>
        <end position="25"/>
    </location>
</feature>
<dbReference type="SUPFAM" id="SSF47473">
    <property type="entry name" value="EF-hand"/>
    <property type="match status" value="1"/>
</dbReference>
<protein>
    <submittedName>
        <fullName evidence="3">EF hand family protein</fullName>
    </submittedName>
</protein>
<feature type="domain" description="EF-hand" evidence="2">
    <location>
        <begin position="33"/>
        <end position="60"/>
    </location>
</feature>
<accession>F4QN57</accession>
<organism evidence="3 4">
    <name type="scientific">Asticcacaulis biprosthecium C19</name>
    <dbReference type="NCBI Taxonomy" id="715226"/>
    <lineage>
        <taxon>Bacteria</taxon>
        <taxon>Pseudomonadati</taxon>
        <taxon>Pseudomonadota</taxon>
        <taxon>Alphaproteobacteria</taxon>
        <taxon>Caulobacterales</taxon>
        <taxon>Caulobacteraceae</taxon>
        <taxon>Asticcacaulis</taxon>
    </lineage>
</organism>
<evidence type="ECO:0000259" key="2">
    <source>
        <dbReference type="PROSITE" id="PS50222"/>
    </source>
</evidence>
<dbReference type="Proteomes" id="UP000006512">
    <property type="component" value="Unassembled WGS sequence"/>
</dbReference>
<reference evidence="4" key="1">
    <citation type="submission" date="2011-03" db="EMBL/GenBank/DDBJ databases">
        <title>Draft genome sequence of Brevundimonas diminuta.</title>
        <authorList>
            <person name="Brown P.J.B."/>
            <person name="Buechlein A."/>
            <person name="Hemmerich C."/>
            <person name="Brun Y.V."/>
        </authorList>
    </citation>
    <scope>NUCLEOTIDE SEQUENCE [LARGE SCALE GENOMIC DNA]</scope>
    <source>
        <strain evidence="4">C19</strain>
    </source>
</reference>
<name>F4QN57_9CAUL</name>
<dbReference type="PROSITE" id="PS00018">
    <property type="entry name" value="EF_HAND_1"/>
    <property type="match status" value="3"/>
</dbReference>
<proteinExistence type="predicted"/>
<dbReference type="STRING" id="715226.ABI_30650"/>
<dbReference type="GO" id="GO:0005509">
    <property type="term" value="F:calcium ion binding"/>
    <property type="evidence" value="ECO:0007669"/>
    <property type="project" value="InterPro"/>
</dbReference>
<dbReference type="Gene3D" id="1.10.238.10">
    <property type="entry name" value="EF-hand"/>
    <property type="match status" value="1"/>
</dbReference>
<dbReference type="PROSITE" id="PS50222">
    <property type="entry name" value="EF_HAND_2"/>
    <property type="match status" value="1"/>
</dbReference>
<evidence type="ECO:0000313" key="3">
    <source>
        <dbReference type="EMBL" id="EGF91648.1"/>
    </source>
</evidence>
<dbReference type="InterPro" id="IPR011992">
    <property type="entry name" value="EF-hand-dom_pair"/>
</dbReference>
<evidence type="ECO:0000313" key="4">
    <source>
        <dbReference type="Proteomes" id="UP000006512"/>
    </source>
</evidence>